<proteinExistence type="predicted"/>
<protein>
    <submittedName>
        <fullName evidence="2">Uncharacterized protein</fullName>
    </submittedName>
</protein>
<keyword evidence="1" id="KW-0812">Transmembrane</keyword>
<name>A0A517RCY6_9PLAN</name>
<dbReference type="AlphaFoldDB" id="A0A517RCY6"/>
<accession>A0A517RCY6</accession>
<organism evidence="2 3">
    <name type="scientific">Gimesia alba</name>
    <dbReference type="NCBI Taxonomy" id="2527973"/>
    <lineage>
        <taxon>Bacteria</taxon>
        <taxon>Pseudomonadati</taxon>
        <taxon>Planctomycetota</taxon>
        <taxon>Planctomycetia</taxon>
        <taxon>Planctomycetales</taxon>
        <taxon>Planctomycetaceae</taxon>
        <taxon>Gimesia</taxon>
    </lineage>
</organism>
<keyword evidence="3" id="KW-1185">Reference proteome</keyword>
<keyword evidence="1" id="KW-1133">Transmembrane helix</keyword>
<evidence type="ECO:0000313" key="3">
    <source>
        <dbReference type="Proteomes" id="UP000317171"/>
    </source>
</evidence>
<dbReference type="EMBL" id="CP036269">
    <property type="protein sequence ID" value="QDT41747.1"/>
    <property type="molecule type" value="Genomic_DNA"/>
</dbReference>
<reference evidence="2 3" key="1">
    <citation type="submission" date="2019-02" db="EMBL/GenBank/DDBJ databases">
        <title>Deep-cultivation of Planctomycetes and their phenomic and genomic characterization uncovers novel biology.</title>
        <authorList>
            <person name="Wiegand S."/>
            <person name="Jogler M."/>
            <person name="Boedeker C."/>
            <person name="Pinto D."/>
            <person name="Vollmers J."/>
            <person name="Rivas-Marin E."/>
            <person name="Kohn T."/>
            <person name="Peeters S.H."/>
            <person name="Heuer A."/>
            <person name="Rast P."/>
            <person name="Oberbeckmann S."/>
            <person name="Bunk B."/>
            <person name="Jeske O."/>
            <person name="Meyerdierks A."/>
            <person name="Storesund J.E."/>
            <person name="Kallscheuer N."/>
            <person name="Luecker S."/>
            <person name="Lage O.M."/>
            <person name="Pohl T."/>
            <person name="Merkel B.J."/>
            <person name="Hornburger P."/>
            <person name="Mueller R.-W."/>
            <person name="Bruemmer F."/>
            <person name="Labrenz M."/>
            <person name="Spormann A.M."/>
            <person name="Op den Camp H."/>
            <person name="Overmann J."/>
            <person name="Amann R."/>
            <person name="Jetten M.S.M."/>
            <person name="Mascher T."/>
            <person name="Medema M.H."/>
            <person name="Devos D.P."/>
            <person name="Kaster A.-K."/>
            <person name="Ovreas L."/>
            <person name="Rohde M."/>
            <person name="Galperin M.Y."/>
            <person name="Jogler C."/>
        </authorList>
    </citation>
    <scope>NUCLEOTIDE SEQUENCE [LARGE SCALE GENOMIC DNA]</scope>
    <source>
        <strain evidence="2 3">Pan241w</strain>
    </source>
</reference>
<keyword evidence="1" id="KW-0472">Membrane</keyword>
<dbReference type="KEGG" id="gaz:Pan241w_18100"/>
<dbReference type="Proteomes" id="UP000317171">
    <property type="component" value="Chromosome"/>
</dbReference>
<sequence>MFINRAGSGKNFVENCLKVKINAVAKVGEESYMIHQLLKISNPKNPYSEVHTVWWVTNADPFLLKKMVSWAHLSESEEWKVITALQTEYQEIEGIKIPKVYESYQNRLKDKSDDFQKITFAWKEVNKPYSPELFSEKLLEPKADTFVFDARGKVDGAIGVPYGAPKIKTLTPEQSNSSGFLYWIYAINLIVIVIIAVYLIFRRNFKKK</sequence>
<feature type="transmembrane region" description="Helical" evidence="1">
    <location>
        <begin position="180"/>
        <end position="201"/>
    </location>
</feature>
<evidence type="ECO:0000256" key="1">
    <source>
        <dbReference type="SAM" id="Phobius"/>
    </source>
</evidence>
<evidence type="ECO:0000313" key="2">
    <source>
        <dbReference type="EMBL" id="QDT41747.1"/>
    </source>
</evidence>
<gene>
    <name evidence="2" type="ORF">Pan241w_18100</name>
</gene>